<dbReference type="EMBL" id="KN822128">
    <property type="protein sequence ID" value="KIM55776.1"/>
    <property type="molecule type" value="Genomic_DNA"/>
</dbReference>
<feature type="compositionally biased region" description="Low complexity" evidence="1">
    <location>
        <begin position="228"/>
        <end position="239"/>
    </location>
</feature>
<name>A0A0C3DI84_9AGAM</name>
<reference evidence="3" key="2">
    <citation type="submission" date="2015-01" db="EMBL/GenBank/DDBJ databases">
        <title>Evolutionary Origins and Diversification of the Mycorrhizal Mutualists.</title>
        <authorList>
            <consortium name="DOE Joint Genome Institute"/>
            <consortium name="Mycorrhizal Genomics Consortium"/>
            <person name="Kohler A."/>
            <person name="Kuo A."/>
            <person name="Nagy L.G."/>
            <person name="Floudas D."/>
            <person name="Copeland A."/>
            <person name="Barry K.W."/>
            <person name="Cichocki N."/>
            <person name="Veneault-Fourrey C."/>
            <person name="LaButti K."/>
            <person name="Lindquist E.A."/>
            <person name="Lipzen A."/>
            <person name="Lundell T."/>
            <person name="Morin E."/>
            <person name="Murat C."/>
            <person name="Riley R."/>
            <person name="Ohm R."/>
            <person name="Sun H."/>
            <person name="Tunlid A."/>
            <person name="Henrissat B."/>
            <person name="Grigoriev I.V."/>
            <person name="Hibbett D.S."/>
            <person name="Martin F."/>
        </authorList>
    </citation>
    <scope>NUCLEOTIDE SEQUENCE [LARGE SCALE GENOMIC DNA]</scope>
    <source>
        <strain evidence="3">Foug A</strain>
    </source>
</reference>
<dbReference type="InParanoid" id="A0A0C3DI84"/>
<reference evidence="2 3" key="1">
    <citation type="submission" date="2014-04" db="EMBL/GenBank/DDBJ databases">
        <authorList>
            <consortium name="DOE Joint Genome Institute"/>
            <person name="Kuo A."/>
            <person name="Kohler A."/>
            <person name="Nagy L.G."/>
            <person name="Floudas D."/>
            <person name="Copeland A."/>
            <person name="Barry K.W."/>
            <person name="Cichocki N."/>
            <person name="Veneault-Fourrey C."/>
            <person name="LaButti K."/>
            <person name="Lindquist E.A."/>
            <person name="Lipzen A."/>
            <person name="Lundell T."/>
            <person name="Morin E."/>
            <person name="Murat C."/>
            <person name="Sun H."/>
            <person name="Tunlid A."/>
            <person name="Henrissat B."/>
            <person name="Grigoriev I.V."/>
            <person name="Hibbett D.S."/>
            <person name="Martin F."/>
            <person name="Nordberg H.P."/>
            <person name="Cantor M.N."/>
            <person name="Hua S.X."/>
        </authorList>
    </citation>
    <scope>NUCLEOTIDE SEQUENCE [LARGE SCALE GENOMIC DNA]</scope>
    <source>
        <strain evidence="2 3">Foug A</strain>
    </source>
</reference>
<proteinExistence type="predicted"/>
<keyword evidence="3" id="KW-1185">Reference proteome</keyword>
<organism evidence="2 3">
    <name type="scientific">Scleroderma citrinum Foug A</name>
    <dbReference type="NCBI Taxonomy" id="1036808"/>
    <lineage>
        <taxon>Eukaryota</taxon>
        <taxon>Fungi</taxon>
        <taxon>Dikarya</taxon>
        <taxon>Basidiomycota</taxon>
        <taxon>Agaricomycotina</taxon>
        <taxon>Agaricomycetes</taxon>
        <taxon>Agaricomycetidae</taxon>
        <taxon>Boletales</taxon>
        <taxon>Sclerodermatineae</taxon>
        <taxon>Sclerodermataceae</taxon>
        <taxon>Scleroderma</taxon>
    </lineage>
</organism>
<feature type="region of interest" description="Disordered" evidence="1">
    <location>
        <begin position="192"/>
        <end position="283"/>
    </location>
</feature>
<sequence>MVLSLGSSITNENMRQTIDDSRHATDLPLEGSTQAPSVLPPKWHRMLSAKSIRSMTSPGFSMVESAATPSRSLSLTSRNETISSLSETPLPRPSKPPNDVDIRTTSLGSTSGRSSNQRVPSPVSLFSINESIIPTAHPPIHLRLPPRHQRSSSAPIEQSVNVRPHTAHGMTPAARRSKVELFPPNIKLQLLKRPTSSSGGMRPHTIYNTPEYSPGRPSSGHRTLVLQESPEPLSSPTSPGFKSAWTWAPPDSWSGPPVSEENPAKKLRRSNSKSKLKTGNQSTPRFTILSPSFWKLSSLTRGAQGDAKKYYVNGVPPKEQGCQDVLVTVEGRHGMTENATVIDIIPQLRELKSVPH</sequence>
<accession>A0A0C3DI84</accession>
<gene>
    <name evidence="2" type="ORF">SCLCIDRAFT_288383</name>
</gene>
<protein>
    <submittedName>
        <fullName evidence="2">Uncharacterized protein</fullName>
    </submittedName>
</protein>
<evidence type="ECO:0000256" key="1">
    <source>
        <dbReference type="SAM" id="MobiDB-lite"/>
    </source>
</evidence>
<feature type="compositionally biased region" description="Polar residues" evidence="1">
    <location>
        <begin position="67"/>
        <end position="87"/>
    </location>
</feature>
<dbReference type="Proteomes" id="UP000053989">
    <property type="component" value="Unassembled WGS sequence"/>
</dbReference>
<evidence type="ECO:0000313" key="3">
    <source>
        <dbReference type="Proteomes" id="UP000053989"/>
    </source>
</evidence>
<feature type="compositionally biased region" description="Basic residues" evidence="1">
    <location>
        <begin position="265"/>
        <end position="276"/>
    </location>
</feature>
<dbReference type="HOGENOM" id="CLU_778810_0_0_1"/>
<evidence type="ECO:0000313" key="2">
    <source>
        <dbReference type="EMBL" id="KIM55776.1"/>
    </source>
</evidence>
<feature type="region of interest" description="Disordered" evidence="1">
    <location>
        <begin position="62"/>
        <end position="121"/>
    </location>
</feature>
<feature type="compositionally biased region" description="Low complexity" evidence="1">
    <location>
        <begin position="103"/>
        <end position="115"/>
    </location>
</feature>
<dbReference type="AlphaFoldDB" id="A0A0C3DI84"/>